<dbReference type="Gene3D" id="3.40.109.10">
    <property type="entry name" value="NADH Oxidase"/>
    <property type="match status" value="1"/>
</dbReference>
<proteinExistence type="inferred from homology"/>
<reference evidence="4" key="1">
    <citation type="submission" date="2021-02" db="EMBL/GenBank/DDBJ databases">
        <authorList>
            <person name="Dougan E. K."/>
            <person name="Rhodes N."/>
            <person name="Thang M."/>
            <person name="Chan C."/>
        </authorList>
    </citation>
    <scope>NUCLEOTIDE SEQUENCE</scope>
</reference>
<dbReference type="Proteomes" id="UP000604046">
    <property type="component" value="Unassembled WGS sequence"/>
</dbReference>
<sequence>MLPPPDKMKMNVSEAVQSRRTCRAFERRPVSKETVEELLSLASRAPSGGNTQPWHIYVVAGLQLQALTDAAFAHLRGAGGKITMDQEYATYPRKVDMPVDMHKAYMRRRVQVAQNMWKLMGVTRDDAAGRVRALMENYRFWGAPVGMIVTVDRCCDRNAWGHAGLLLQTIALLAVERGLATAMLEAWGNLGNCVYDVLSIPFQKEVVWCGVALGYPDRSANLSNVPTDRLSVPEFCQFQGFVSAKL</sequence>
<comment type="similarity">
    <text evidence="1">Belongs to the nitroreductase family.</text>
</comment>
<dbReference type="EMBL" id="CAJNDS010002167">
    <property type="protein sequence ID" value="CAE7358089.1"/>
    <property type="molecule type" value="Genomic_DNA"/>
</dbReference>
<evidence type="ECO:0000313" key="4">
    <source>
        <dbReference type="EMBL" id="CAE7358089.1"/>
    </source>
</evidence>
<dbReference type="SUPFAM" id="SSF55469">
    <property type="entry name" value="FMN-dependent nitroreductase-like"/>
    <property type="match status" value="1"/>
</dbReference>
<dbReference type="AlphaFoldDB" id="A0A812PQP5"/>
<evidence type="ECO:0000313" key="5">
    <source>
        <dbReference type="Proteomes" id="UP000604046"/>
    </source>
</evidence>
<gene>
    <name evidence="4" type="primary">cnbA</name>
    <name evidence="4" type="ORF">SNAT2548_LOCUS19136</name>
</gene>
<name>A0A812PQP5_9DINO</name>
<evidence type="ECO:0000256" key="1">
    <source>
        <dbReference type="ARBA" id="ARBA00007118"/>
    </source>
</evidence>
<feature type="domain" description="Nitroreductase" evidence="3">
    <location>
        <begin position="17"/>
        <end position="215"/>
    </location>
</feature>
<organism evidence="4 5">
    <name type="scientific">Symbiodinium natans</name>
    <dbReference type="NCBI Taxonomy" id="878477"/>
    <lineage>
        <taxon>Eukaryota</taxon>
        <taxon>Sar</taxon>
        <taxon>Alveolata</taxon>
        <taxon>Dinophyceae</taxon>
        <taxon>Suessiales</taxon>
        <taxon>Symbiodiniaceae</taxon>
        <taxon>Symbiodinium</taxon>
    </lineage>
</organism>
<dbReference type="GO" id="GO:0016491">
    <property type="term" value="F:oxidoreductase activity"/>
    <property type="evidence" value="ECO:0007669"/>
    <property type="project" value="UniProtKB-KW"/>
</dbReference>
<dbReference type="CDD" id="cd02136">
    <property type="entry name" value="PnbA_NfnB-like"/>
    <property type="match status" value="1"/>
</dbReference>
<protein>
    <submittedName>
        <fullName evidence="4">CnbA protein</fullName>
    </submittedName>
</protein>
<keyword evidence="2" id="KW-0560">Oxidoreductase</keyword>
<dbReference type="InterPro" id="IPR000415">
    <property type="entry name" value="Nitroreductase-like"/>
</dbReference>
<keyword evidence="5" id="KW-1185">Reference proteome</keyword>
<dbReference type="PANTHER" id="PTHR43673">
    <property type="entry name" value="NAD(P)H NITROREDUCTASE YDGI-RELATED"/>
    <property type="match status" value="1"/>
</dbReference>
<dbReference type="Pfam" id="PF00881">
    <property type="entry name" value="Nitroreductase"/>
    <property type="match status" value="1"/>
</dbReference>
<evidence type="ECO:0000256" key="2">
    <source>
        <dbReference type="ARBA" id="ARBA00023002"/>
    </source>
</evidence>
<evidence type="ECO:0000259" key="3">
    <source>
        <dbReference type="Pfam" id="PF00881"/>
    </source>
</evidence>
<accession>A0A812PQP5</accession>
<comment type="caution">
    <text evidence="4">The sequence shown here is derived from an EMBL/GenBank/DDBJ whole genome shotgun (WGS) entry which is preliminary data.</text>
</comment>
<dbReference type="PANTHER" id="PTHR43673:SF10">
    <property type="entry name" value="NADH DEHYDROGENASE_NAD(P)H NITROREDUCTASE XCC3605-RELATED"/>
    <property type="match status" value="1"/>
</dbReference>
<dbReference type="OrthoDB" id="41362at2759"/>
<dbReference type="InterPro" id="IPR029479">
    <property type="entry name" value="Nitroreductase"/>
</dbReference>